<keyword evidence="3" id="KW-1185">Reference proteome</keyword>
<evidence type="ECO:0000313" key="2">
    <source>
        <dbReference type="EMBL" id="GEB51736.1"/>
    </source>
</evidence>
<feature type="compositionally biased region" description="Polar residues" evidence="1">
    <location>
        <begin position="40"/>
        <end position="53"/>
    </location>
</feature>
<gene>
    <name evidence="2" type="ORF">SCA03_42870</name>
</gene>
<feature type="region of interest" description="Disordered" evidence="1">
    <location>
        <begin position="1"/>
        <end position="107"/>
    </location>
</feature>
<name>A0A4Y3R1Y2_STRCI</name>
<comment type="caution">
    <text evidence="2">The sequence shown here is derived from an EMBL/GenBank/DDBJ whole genome shotgun (WGS) entry which is preliminary data.</text>
</comment>
<dbReference type="AlphaFoldDB" id="A0A4Y3R1Y2"/>
<accession>A0A4Y3R1Y2</accession>
<proteinExistence type="predicted"/>
<feature type="compositionally biased region" description="Basic and acidic residues" evidence="1">
    <location>
        <begin position="56"/>
        <end position="77"/>
    </location>
</feature>
<evidence type="ECO:0000313" key="3">
    <source>
        <dbReference type="Proteomes" id="UP000319210"/>
    </source>
</evidence>
<evidence type="ECO:0000256" key="1">
    <source>
        <dbReference type="SAM" id="MobiDB-lite"/>
    </source>
</evidence>
<sequence>MTGERTAAGPGREPVPPEGMNSRPEPACPARPAPERTAPQSATNGTAPRQNGTAPLEERDRDATERDRDAKAGDRTGRKPPATGGKGPAIRRKGRWQEGRRSVAGTP</sequence>
<protein>
    <submittedName>
        <fullName evidence="2">Uncharacterized protein</fullName>
    </submittedName>
</protein>
<dbReference type="EMBL" id="BJMM01000023">
    <property type="protein sequence ID" value="GEB51736.1"/>
    <property type="molecule type" value="Genomic_DNA"/>
</dbReference>
<organism evidence="2 3">
    <name type="scientific">Streptomyces cacaoi</name>
    <dbReference type="NCBI Taxonomy" id="1898"/>
    <lineage>
        <taxon>Bacteria</taxon>
        <taxon>Bacillati</taxon>
        <taxon>Actinomycetota</taxon>
        <taxon>Actinomycetes</taxon>
        <taxon>Kitasatosporales</taxon>
        <taxon>Streptomycetaceae</taxon>
        <taxon>Streptomyces</taxon>
    </lineage>
</organism>
<reference evidence="2 3" key="1">
    <citation type="submission" date="2019-06" db="EMBL/GenBank/DDBJ databases">
        <title>Whole genome shotgun sequence of Streptomyces cacaoi subsp. cacaoi NBRC 12748.</title>
        <authorList>
            <person name="Hosoyama A."/>
            <person name="Uohara A."/>
            <person name="Ohji S."/>
            <person name="Ichikawa N."/>
        </authorList>
    </citation>
    <scope>NUCLEOTIDE SEQUENCE [LARGE SCALE GENOMIC DNA]</scope>
    <source>
        <strain evidence="2 3">NBRC 12748</strain>
    </source>
</reference>
<dbReference type="Proteomes" id="UP000319210">
    <property type="component" value="Unassembled WGS sequence"/>
</dbReference>